<evidence type="ECO:0000313" key="2">
    <source>
        <dbReference type="EMBL" id="PAV92936.1"/>
    </source>
</evidence>
<protein>
    <submittedName>
        <fullName evidence="2">Uncharacterized protein</fullName>
    </submittedName>
</protein>
<evidence type="ECO:0000313" key="3">
    <source>
        <dbReference type="Proteomes" id="UP000218231"/>
    </source>
</evidence>
<evidence type="ECO:0000256" key="1">
    <source>
        <dbReference type="SAM" id="MobiDB-lite"/>
    </source>
</evidence>
<name>A0A2A2M3B2_9BILA</name>
<reference evidence="2 3" key="1">
    <citation type="journal article" date="2017" name="Curr. Biol.">
        <title>Genome architecture and evolution of a unichromosomal asexual nematode.</title>
        <authorList>
            <person name="Fradin H."/>
            <person name="Zegar C."/>
            <person name="Gutwein M."/>
            <person name="Lucas J."/>
            <person name="Kovtun M."/>
            <person name="Corcoran D."/>
            <person name="Baugh L.R."/>
            <person name="Kiontke K."/>
            <person name="Gunsalus K."/>
            <person name="Fitch D.H."/>
            <person name="Piano F."/>
        </authorList>
    </citation>
    <scope>NUCLEOTIDE SEQUENCE [LARGE SCALE GENOMIC DNA]</scope>
    <source>
        <strain evidence="2">PF1309</strain>
    </source>
</reference>
<dbReference type="EMBL" id="LIAE01005885">
    <property type="protein sequence ID" value="PAV92936.1"/>
    <property type="molecule type" value="Genomic_DNA"/>
</dbReference>
<dbReference type="Proteomes" id="UP000218231">
    <property type="component" value="Unassembled WGS sequence"/>
</dbReference>
<feature type="compositionally biased region" description="Basic and acidic residues" evidence="1">
    <location>
        <begin position="234"/>
        <end position="247"/>
    </location>
</feature>
<organism evidence="2 3">
    <name type="scientific">Diploscapter pachys</name>
    <dbReference type="NCBI Taxonomy" id="2018661"/>
    <lineage>
        <taxon>Eukaryota</taxon>
        <taxon>Metazoa</taxon>
        <taxon>Ecdysozoa</taxon>
        <taxon>Nematoda</taxon>
        <taxon>Chromadorea</taxon>
        <taxon>Rhabditida</taxon>
        <taxon>Rhabditina</taxon>
        <taxon>Rhabditomorpha</taxon>
        <taxon>Rhabditoidea</taxon>
        <taxon>Rhabditidae</taxon>
        <taxon>Diploscapter</taxon>
    </lineage>
</organism>
<gene>
    <name evidence="2" type="ORF">WR25_21498</name>
</gene>
<accession>A0A2A2M3B2</accession>
<dbReference type="AlphaFoldDB" id="A0A2A2M3B2"/>
<feature type="region of interest" description="Disordered" evidence="1">
    <location>
        <begin position="219"/>
        <end position="315"/>
    </location>
</feature>
<keyword evidence="3" id="KW-1185">Reference proteome</keyword>
<sequence length="336" mass="35827">MAVIMVPSIWLEGARGGGGKAARARDERCESVCRRGLSKGFTVGEAPMLRVRSVGGSGCGRGEDRLSRRQRLAAGDDDAVADLCLREQQFGEGDGYADAAMRRIAPFDLRSVDRDAIAGQAQRVRHRRIVIGARDVRRVLHQDRKGAERRRLFVGAVQNGGGADLIAVAEDGKRLRGEIDRDDQRAIGHALGIPGVITELDRADIEDALDLHVLRRRRGRGEGGRRRLGGGCDGRGDMGRGRGRGEGDPPLGRRPGGCGPGNRCRPMRCHRGNRSDCDDGASEDQSGRNGLATGNHDASSGNGVRNGEDGSVSRAMRVGKSGCAVAVRSGGPLTFR</sequence>
<proteinExistence type="predicted"/>
<comment type="caution">
    <text evidence="2">The sequence shown here is derived from an EMBL/GenBank/DDBJ whole genome shotgun (WGS) entry which is preliminary data.</text>
</comment>